<evidence type="ECO:0000256" key="1">
    <source>
        <dbReference type="ARBA" id="ARBA00004496"/>
    </source>
</evidence>
<evidence type="ECO:0000256" key="4">
    <source>
        <dbReference type="ARBA" id="ARBA00022490"/>
    </source>
</evidence>
<dbReference type="EMBL" id="BRXE01000078">
    <property type="protein sequence ID" value="GLB85287.1"/>
    <property type="molecule type" value="Genomic_DNA"/>
</dbReference>
<keyword evidence="8" id="KW-0805">Transcription regulation</keyword>
<keyword evidence="7" id="KW-0186">Copper</keyword>
<keyword evidence="5" id="KW-0678">Repressor</keyword>
<keyword evidence="10" id="KW-0804">Transcription</keyword>
<dbReference type="PANTHER" id="PTHR33677:SF4">
    <property type="entry name" value="COPPER-SENSING TRANSCRIPTIONAL REPRESSOR CSOR"/>
    <property type="match status" value="1"/>
</dbReference>
<gene>
    <name evidence="14" type="primary">csoR_1</name>
    <name evidence="14" type="ORF">SRL2020028_45430</name>
</gene>
<evidence type="ECO:0000256" key="13">
    <source>
        <dbReference type="SAM" id="MobiDB-lite"/>
    </source>
</evidence>
<keyword evidence="9" id="KW-0238">DNA-binding</keyword>
<comment type="caution">
    <text evidence="14">The sequence shown here is derived from an EMBL/GenBank/DDBJ whole genome shotgun (WGS) entry which is preliminary data.</text>
</comment>
<evidence type="ECO:0000256" key="3">
    <source>
        <dbReference type="ARBA" id="ARBA00011738"/>
    </source>
</evidence>
<dbReference type="Proteomes" id="UP001165663">
    <property type="component" value="Unassembled WGS sequence"/>
</dbReference>
<dbReference type="Gene3D" id="1.20.58.1000">
    <property type="entry name" value="Metal-sensitive repressor, helix protomer"/>
    <property type="match status" value="1"/>
</dbReference>
<accession>A0AA37Q354</accession>
<dbReference type="InterPro" id="IPR003735">
    <property type="entry name" value="Metal_Tscrpt_repr"/>
</dbReference>
<keyword evidence="4" id="KW-0963">Cytoplasm</keyword>
<dbReference type="Pfam" id="PF02583">
    <property type="entry name" value="Trns_repr_metal"/>
    <property type="match status" value="1"/>
</dbReference>
<feature type="region of interest" description="Disordered" evidence="13">
    <location>
        <begin position="98"/>
        <end position="118"/>
    </location>
</feature>
<evidence type="ECO:0000256" key="7">
    <source>
        <dbReference type="ARBA" id="ARBA00023008"/>
    </source>
</evidence>
<evidence type="ECO:0000256" key="5">
    <source>
        <dbReference type="ARBA" id="ARBA00022491"/>
    </source>
</evidence>
<comment type="subunit">
    <text evidence="3">Homodimer.</text>
</comment>
<proteinExistence type="inferred from homology"/>
<evidence type="ECO:0000313" key="15">
    <source>
        <dbReference type="Proteomes" id="UP001165663"/>
    </source>
</evidence>
<evidence type="ECO:0000256" key="11">
    <source>
        <dbReference type="ARBA" id="ARBA00039938"/>
    </source>
</evidence>
<evidence type="ECO:0000256" key="12">
    <source>
        <dbReference type="ARBA" id="ARBA00041544"/>
    </source>
</evidence>
<comment type="subcellular location">
    <subcellularLocation>
        <location evidence="1">Cytoplasm</location>
    </subcellularLocation>
</comment>
<evidence type="ECO:0000256" key="6">
    <source>
        <dbReference type="ARBA" id="ARBA00022723"/>
    </source>
</evidence>
<reference evidence="14" key="1">
    <citation type="submission" date="2022-07" db="EMBL/GenBank/DDBJ databases">
        <title>Mycobacterium kiyosense sp. nov., scotochromogenic slow-glowing species isolated from respiratory specimens.</title>
        <authorList>
            <person name="Fukano H."/>
            <person name="Kazumi Y."/>
            <person name="Sakagami N."/>
            <person name="Ato M."/>
            <person name="Mitarai S."/>
            <person name="Hoshino Y."/>
        </authorList>
    </citation>
    <scope>NUCLEOTIDE SEQUENCE</scope>
    <source>
        <strain evidence="14">SRL2020-028</strain>
    </source>
</reference>
<dbReference type="GO" id="GO:0045892">
    <property type="term" value="P:negative regulation of DNA-templated transcription"/>
    <property type="evidence" value="ECO:0007669"/>
    <property type="project" value="UniProtKB-ARBA"/>
</dbReference>
<evidence type="ECO:0000256" key="10">
    <source>
        <dbReference type="ARBA" id="ARBA00023163"/>
    </source>
</evidence>
<dbReference type="GO" id="GO:0005737">
    <property type="term" value="C:cytoplasm"/>
    <property type="evidence" value="ECO:0007669"/>
    <property type="project" value="UniProtKB-SubCell"/>
</dbReference>
<evidence type="ECO:0000256" key="9">
    <source>
        <dbReference type="ARBA" id="ARBA00023125"/>
    </source>
</evidence>
<dbReference type="PANTHER" id="PTHR33677">
    <property type="entry name" value="TRANSCRIPTIONAL REPRESSOR FRMR-RELATED"/>
    <property type="match status" value="1"/>
</dbReference>
<name>A0AA37Q354_9MYCO</name>
<dbReference type="GO" id="GO:0046872">
    <property type="term" value="F:metal ion binding"/>
    <property type="evidence" value="ECO:0007669"/>
    <property type="project" value="UniProtKB-KW"/>
</dbReference>
<dbReference type="GO" id="GO:0003677">
    <property type="term" value="F:DNA binding"/>
    <property type="evidence" value="ECO:0007669"/>
    <property type="project" value="UniProtKB-KW"/>
</dbReference>
<dbReference type="CDD" id="cd10151">
    <property type="entry name" value="TthCsoR-like_DUF156"/>
    <property type="match status" value="1"/>
</dbReference>
<comment type="similarity">
    <text evidence="2">Belongs to the CsoR family.</text>
</comment>
<evidence type="ECO:0000313" key="14">
    <source>
        <dbReference type="EMBL" id="GLB85287.1"/>
    </source>
</evidence>
<dbReference type="AlphaFoldDB" id="A0AA37Q354"/>
<evidence type="ECO:0000256" key="2">
    <source>
        <dbReference type="ARBA" id="ARBA00005428"/>
    </source>
</evidence>
<keyword evidence="6" id="KW-0479">Metal-binding</keyword>
<protein>
    <recommendedName>
        <fullName evidence="11">Copper-sensing transcriptional repressor CsoR</fullName>
    </recommendedName>
    <alternativeName>
        <fullName evidence="12">Copper-sensitive operon repressor</fullName>
    </alternativeName>
</protein>
<organism evidence="14 15">
    <name type="scientific">Mycobacterium kiyosense</name>
    <dbReference type="NCBI Taxonomy" id="2871094"/>
    <lineage>
        <taxon>Bacteria</taxon>
        <taxon>Bacillati</taxon>
        <taxon>Actinomycetota</taxon>
        <taxon>Actinomycetes</taxon>
        <taxon>Mycobacteriales</taxon>
        <taxon>Mycobacteriaceae</taxon>
        <taxon>Mycobacterium</taxon>
    </lineage>
</organism>
<dbReference type="InterPro" id="IPR038390">
    <property type="entry name" value="Metal_Tscrpt_repr_sf"/>
</dbReference>
<evidence type="ECO:0000256" key="8">
    <source>
        <dbReference type="ARBA" id="ARBA00023015"/>
    </source>
</evidence>
<sequence>MELTAKKRAALNRLKTARGHLDGIIRMLESDAYCVDVMKQISAVQSSLERANRIMLHNHLETCFSTAVLDGHGRAAIDELIDAVKFTSALTGPQAQLSGAAVGEPNGGQPFMTAAGVE</sequence>